<evidence type="ECO:0000313" key="3">
    <source>
        <dbReference type="EMBL" id="OLN32115.1"/>
    </source>
</evidence>
<proteinExistence type="predicted"/>
<feature type="region of interest" description="Disordered" evidence="1">
    <location>
        <begin position="1"/>
        <end position="33"/>
    </location>
</feature>
<comment type="caution">
    <text evidence="3">The sequence shown here is derived from an EMBL/GenBank/DDBJ whole genome shotgun (WGS) entry which is preliminary data.</text>
</comment>
<feature type="transmembrane region" description="Helical" evidence="2">
    <location>
        <begin position="81"/>
        <end position="102"/>
    </location>
</feature>
<dbReference type="STRING" id="1888891.DSOL_1988"/>
<feature type="transmembrane region" description="Helical" evidence="2">
    <location>
        <begin position="52"/>
        <end position="74"/>
    </location>
</feature>
<keyword evidence="2" id="KW-0812">Transmembrane</keyword>
<dbReference type="Proteomes" id="UP000186102">
    <property type="component" value="Unassembled WGS sequence"/>
</dbReference>
<name>A0A1Q8QXU6_9FIRM</name>
<keyword evidence="2" id="KW-0472">Membrane</keyword>
<reference evidence="3 4" key="1">
    <citation type="submission" date="2016-09" db="EMBL/GenBank/DDBJ databases">
        <title>Complete genome of Desulfosporosinus sp. OL.</title>
        <authorList>
            <person name="Mardanov A."/>
            <person name="Beletsky A."/>
            <person name="Panova A."/>
            <person name="Karnachuk O."/>
            <person name="Ravin N."/>
        </authorList>
    </citation>
    <scope>NUCLEOTIDE SEQUENCE [LARGE SCALE GENOMIC DNA]</scope>
    <source>
        <strain evidence="3 4">OL</strain>
    </source>
</reference>
<evidence type="ECO:0000256" key="1">
    <source>
        <dbReference type="SAM" id="MobiDB-lite"/>
    </source>
</evidence>
<dbReference type="AlphaFoldDB" id="A0A1Q8QXU6"/>
<gene>
    <name evidence="3" type="ORF">DSOL_1988</name>
</gene>
<dbReference type="EMBL" id="MLBF01000011">
    <property type="protein sequence ID" value="OLN32115.1"/>
    <property type="molecule type" value="Genomic_DNA"/>
</dbReference>
<keyword evidence="2" id="KW-1133">Transmembrane helix</keyword>
<protein>
    <submittedName>
        <fullName evidence="3">Uncharacterized protein</fullName>
    </submittedName>
</protein>
<sequence>MPTLTRPYNPAFPSLSPQIPPSPPNSSSKGKTPETWDYGFKRLVPFLQSPPVGAGILAITFFFFIAFFSNVLLAQISLTTLGIAVTLSTFGILALVVLILFLF</sequence>
<accession>A0A1Q8QXU6</accession>
<evidence type="ECO:0000256" key="2">
    <source>
        <dbReference type="SAM" id="Phobius"/>
    </source>
</evidence>
<evidence type="ECO:0000313" key="4">
    <source>
        <dbReference type="Proteomes" id="UP000186102"/>
    </source>
</evidence>
<organism evidence="3 4">
    <name type="scientific">Desulfosporosinus metallidurans</name>
    <dbReference type="NCBI Taxonomy" id="1888891"/>
    <lineage>
        <taxon>Bacteria</taxon>
        <taxon>Bacillati</taxon>
        <taxon>Bacillota</taxon>
        <taxon>Clostridia</taxon>
        <taxon>Eubacteriales</taxon>
        <taxon>Desulfitobacteriaceae</taxon>
        <taxon>Desulfosporosinus</taxon>
    </lineage>
</organism>
<dbReference type="RefSeq" id="WP_075364642.1">
    <property type="nucleotide sequence ID" value="NZ_MLBF01000011.1"/>
</dbReference>
<keyword evidence="4" id="KW-1185">Reference proteome</keyword>